<dbReference type="Pfam" id="PF13290">
    <property type="entry name" value="CHB_HEX_C_1"/>
    <property type="match status" value="1"/>
</dbReference>
<dbReference type="InterPro" id="IPR014867">
    <property type="entry name" value="Spore_coat_CotH_CotH2/3/7"/>
</dbReference>
<evidence type="ECO:0000313" key="2">
    <source>
        <dbReference type="EMBL" id="BDQ38178.1"/>
    </source>
</evidence>
<dbReference type="EMBL" id="AP026709">
    <property type="protein sequence ID" value="BDQ38178.1"/>
    <property type="molecule type" value="Genomic_DNA"/>
</dbReference>
<reference evidence="2 3" key="1">
    <citation type="submission" date="2022-08" db="EMBL/GenBank/DDBJ databases">
        <title>Genome Sequence of the sulphate-reducing bacterium, Pseudodesulfovibrio sp. SYK.</title>
        <authorList>
            <person name="Kondo R."/>
            <person name="Kataoka T."/>
        </authorList>
    </citation>
    <scope>NUCLEOTIDE SEQUENCE [LARGE SCALE GENOMIC DNA]</scope>
    <source>
        <strain evidence="2 3">SYK</strain>
    </source>
</reference>
<dbReference type="Pfam" id="PF08757">
    <property type="entry name" value="CotH"/>
    <property type="match status" value="2"/>
</dbReference>
<feature type="domain" description="LTD" evidence="1">
    <location>
        <begin position="29"/>
        <end position="137"/>
    </location>
</feature>
<dbReference type="PROSITE" id="PS51257">
    <property type="entry name" value="PROKAR_LIPOPROTEIN"/>
    <property type="match status" value="1"/>
</dbReference>
<dbReference type="SUPFAM" id="SSF74853">
    <property type="entry name" value="Lamin A/C globular tail domain"/>
    <property type="match status" value="1"/>
</dbReference>
<dbReference type="InterPro" id="IPR059177">
    <property type="entry name" value="GH29D-like_dom"/>
</dbReference>
<gene>
    <name evidence="2" type="ORF">SYK_25380</name>
</gene>
<dbReference type="InterPro" id="IPR036415">
    <property type="entry name" value="Lamin_tail_dom_sf"/>
</dbReference>
<keyword evidence="3" id="KW-1185">Reference proteome</keyword>
<dbReference type="Gene3D" id="2.60.40.1260">
    <property type="entry name" value="Lamin Tail domain"/>
    <property type="match status" value="1"/>
</dbReference>
<dbReference type="Pfam" id="PF00932">
    <property type="entry name" value="LTD"/>
    <property type="match status" value="1"/>
</dbReference>
<protein>
    <recommendedName>
        <fullName evidence="1">LTD domain-containing protein</fullName>
    </recommendedName>
</protein>
<accession>A0ABM8B351</accession>
<evidence type="ECO:0000313" key="3">
    <source>
        <dbReference type="Proteomes" id="UP001317742"/>
    </source>
</evidence>
<sequence>MNEFHFRTRDDLFFTLCVILGCLCVWPISSARADTPSPLVINEVFVDGSSNYPDWIELYNRGDVPLSLKGYILTKNVEEQQWPIRADFVCPPRGYKVFYCDKKDRYDHTSFRLTSVTGEVGLFSPEGELIDSVSYNDLPRFTSLGRWPDGGDTFYIHASPTKGSANQESLVLLAVDTDIPILFSPPGGQYEDVVELNVSVPEGMQVRYTTDGTIPEATSLLLTGSISLSETTVIRVAAVSSEGKVLARKISSYIVNEPGNLPVVSVVTAPKNLWNSEIGIYTEGDSPQKGESFAPNWSNNWRRPVHIEFFSAVENWSVDGKTRIFGGASRGRPQKSFAVYTTSKKEPYGLQRQLFPHVERENYAGFILRNGGDAWLRTQIRDAFIQSLVENRVACDTMPYRPVVVYLNGSYWGVYGLREFMMRKNLLARHDLPIQRISLMDGGGQVASAKGPFANMGPIPVEGDYKPALSQLDVDAFLDYLAVELYSGNPDWPDGNIKCWRPESKEIKWQWILFDLDRGFNGKRGKGPEVDPFTKLYQRQGGRGLMFAQLAENTQFVKDFCGRLIVHMLTTFDPDRSMAILDRIAGDIRPEMQRHIDRWRWDWKPDRLFMTVGDWEQNLEGLREYCRQRPQAMLLILDKRFAVGKPVYTKIRIDKQGEGMIVAEGVPLNDGILQGLVPENMEITISAIPAPGYIFAGWKMTPGIKQPQIHIQAGKAFTDCALFKPSIVQEQHNE</sequence>
<proteinExistence type="predicted"/>
<name>A0ABM8B351_9BACT</name>
<dbReference type="PROSITE" id="PS51841">
    <property type="entry name" value="LTD"/>
    <property type="match status" value="1"/>
</dbReference>
<dbReference type="InterPro" id="IPR001322">
    <property type="entry name" value="Lamin_tail_dom"/>
</dbReference>
<dbReference type="Proteomes" id="UP001317742">
    <property type="component" value="Chromosome"/>
</dbReference>
<organism evidence="2 3">
    <name type="scientific">Pseudodesulfovibrio nedwellii</name>
    <dbReference type="NCBI Taxonomy" id="2973072"/>
    <lineage>
        <taxon>Bacteria</taxon>
        <taxon>Pseudomonadati</taxon>
        <taxon>Thermodesulfobacteriota</taxon>
        <taxon>Desulfovibrionia</taxon>
        <taxon>Desulfovibrionales</taxon>
        <taxon>Desulfovibrionaceae</taxon>
    </lineage>
</organism>
<evidence type="ECO:0000259" key="1">
    <source>
        <dbReference type="PROSITE" id="PS51841"/>
    </source>
</evidence>